<dbReference type="AlphaFoldDB" id="A0A0F8ZA49"/>
<accession>A0A0F8ZA49</accession>
<evidence type="ECO:0008006" key="2">
    <source>
        <dbReference type="Google" id="ProtNLM"/>
    </source>
</evidence>
<dbReference type="SUPFAM" id="SSF49899">
    <property type="entry name" value="Concanavalin A-like lectins/glucanases"/>
    <property type="match status" value="1"/>
</dbReference>
<gene>
    <name evidence="1" type="ORF">LCGC14_2995330</name>
</gene>
<reference evidence="1" key="1">
    <citation type="journal article" date="2015" name="Nature">
        <title>Complex archaea that bridge the gap between prokaryotes and eukaryotes.</title>
        <authorList>
            <person name="Spang A."/>
            <person name="Saw J.H."/>
            <person name="Jorgensen S.L."/>
            <person name="Zaremba-Niedzwiedzka K."/>
            <person name="Martijn J."/>
            <person name="Lind A.E."/>
            <person name="van Eijk R."/>
            <person name="Schleper C."/>
            <person name="Guy L."/>
            <person name="Ettema T.J."/>
        </authorList>
    </citation>
    <scope>NUCLEOTIDE SEQUENCE</scope>
</reference>
<dbReference type="InterPro" id="IPR013320">
    <property type="entry name" value="ConA-like_dom_sf"/>
</dbReference>
<comment type="caution">
    <text evidence="1">The sequence shown here is derived from an EMBL/GenBank/DDBJ whole genome shotgun (WGS) entry which is preliminary data.</text>
</comment>
<dbReference type="Gene3D" id="2.60.120.200">
    <property type="match status" value="1"/>
</dbReference>
<dbReference type="Pfam" id="PF13385">
    <property type="entry name" value="Laminin_G_3"/>
    <property type="match status" value="1"/>
</dbReference>
<sequence>MVMARVPSLFTPKSLWSYNPLPTGCGLYLPLWSPSLKPPIFKSIDSYGHLCTVTGAIHGAEGYTFDGDDFISIANHSAIKPGNGTLIAWINPGATTNLTAFLSTETAGVGNEGEFYLGFTTTNRLTFILDDGAAEQTIVGNSGLSTGTDYHVAVTFGSGGMKLYQDAVLQADVEATVTTGLSADSNPILVGARRTGSNWFTGDVNAVWVFDRELSVEELAYHRNFSRKVYQ</sequence>
<dbReference type="EMBL" id="LAZR01061566">
    <property type="protein sequence ID" value="KKK63334.1"/>
    <property type="molecule type" value="Genomic_DNA"/>
</dbReference>
<proteinExistence type="predicted"/>
<evidence type="ECO:0000313" key="1">
    <source>
        <dbReference type="EMBL" id="KKK63334.1"/>
    </source>
</evidence>
<organism evidence="1">
    <name type="scientific">marine sediment metagenome</name>
    <dbReference type="NCBI Taxonomy" id="412755"/>
    <lineage>
        <taxon>unclassified sequences</taxon>
        <taxon>metagenomes</taxon>
        <taxon>ecological metagenomes</taxon>
    </lineage>
</organism>
<name>A0A0F8ZA49_9ZZZZ</name>
<protein>
    <recommendedName>
        <fullName evidence="2">LamG-like jellyroll fold domain-containing protein</fullName>
    </recommendedName>
</protein>